<dbReference type="GO" id="GO:0005886">
    <property type="term" value="C:plasma membrane"/>
    <property type="evidence" value="ECO:0007669"/>
    <property type="project" value="UniProtKB-SubCell"/>
</dbReference>
<dbReference type="PRINTS" id="PR00953">
    <property type="entry name" value="TYPE3IMRPROT"/>
</dbReference>
<keyword evidence="3" id="KW-1003">Cell membrane</keyword>
<dbReference type="Proteomes" id="UP000067111">
    <property type="component" value="Unassembled WGS sequence"/>
</dbReference>
<keyword evidence="8" id="KW-0966">Cell projection</keyword>
<keyword evidence="4 7" id="KW-0812">Transmembrane</keyword>
<feature type="transmembrane region" description="Helical" evidence="7">
    <location>
        <begin position="169"/>
        <end position="190"/>
    </location>
</feature>
<dbReference type="RefSeq" id="WP_060752382.1">
    <property type="nucleotide sequence ID" value="NZ_LRMR01000002.1"/>
</dbReference>
<evidence type="ECO:0000256" key="5">
    <source>
        <dbReference type="ARBA" id="ARBA00022989"/>
    </source>
</evidence>
<evidence type="ECO:0000256" key="1">
    <source>
        <dbReference type="ARBA" id="ARBA00004651"/>
    </source>
</evidence>
<evidence type="ECO:0000256" key="7">
    <source>
        <dbReference type="SAM" id="Phobius"/>
    </source>
</evidence>
<evidence type="ECO:0000256" key="2">
    <source>
        <dbReference type="ARBA" id="ARBA00009772"/>
    </source>
</evidence>
<keyword evidence="5 7" id="KW-1133">Transmembrane helix</keyword>
<dbReference type="Pfam" id="PF01311">
    <property type="entry name" value="Bac_export_1"/>
    <property type="match status" value="1"/>
</dbReference>
<sequence length="247" mass="26266">MLTPYLASLFLISMRLAPLVVVAPIIFFSRLPMTVRVLLALVLSAVLASSLKGGAMPFLSLSSVLGELMLGALMAFAFHAGHAGLDMAGKLIDTQIGLNAASVFDPGISNMTGLVAEVLVWTLGILFVTLNLHHDLLRVFSLILVAVPPGSVSLLNFSGPVMGVLTQQFLLAFMIVVPVILGLWLIDMAFALLSRSMPQANVYFLSLPIKLGVGIFILILTLPIIVQRVPLLVENALRFALSPAGAP</sequence>
<organism evidence="8 9">
    <name type="scientific">Pseudomonas palleroniana</name>
    <dbReference type="NCBI Taxonomy" id="191390"/>
    <lineage>
        <taxon>Bacteria</taxon>
        <taxon>Pseudomonadati</taxon>
        <taxon>Pseudomonadota</taxon>
        <taxon>Gammaproteobacteria</taxon>
        <taxon>Pseudomonadales</taxon>
        <taxon>Pseudomonadaceae</taxon>
        <taxon>Pseudomonas</taxon>
    </lineage>
</organism>
<evidence type="ECO:0000313" key="8">
    <source>
        <dbReference type="EMBL" id="KWU52850.1"/>
    </source>
</evidence>
<feature type="transmembrane region" description="Helical" evidence="7">
    <location>
        <begin position="33"/>
        <end position="51"/>
    </location>
</feature>
<dbReference type="AlphaFoldDB" id="A0A109FQY9"/>
<comment type="subcellular location">
    <subcellularLocation>
        <location evidence="1">Cell membrane</location>
        <topology evidence="1">Multi-pass membrane protein</topology>
    </subcellularLocation>
</comment>
<evidence type="ECO:0000313" key="9">
    <source>
        <dbReference type="Proteomes" id="UP000067111"/>
    </source>
</evidence>
<comment type="similarity">
    <text evidence="2">Belongs to the FliR/MopE/SpaR family.</text>
</comment>
<gene>
    <name evidence="8" type="ORF">AWV77_00840</name>
</gene>
<dbReference type="InterPro" id="IPR002010">
    <property type="entry name" value="T3SS_IM_R"/>
</dbReference>
<proteinExistence type="inferred from homology"/>
<feature type="transmembrane region" description="Helical" evidence="7">
    <location>
        <begin position="202"/>
        <end position="226"/>
    </location>
</feature>
<evidence type="ECO:0000256" key="3">
    <source>
        <dbReference type="ARBA" id="ARBA00022475"/>
    </source>
</evidence>
<keyword evidence="8" id="KW-0969">Cilium</keyword>
<comment type="caution">
    <text evidence="8">The sequence shown here is derived from an EMBL/GenBank/DDBJ whole genome shotgun (WGS) entry which is preliminary data.</text>
</comment>
<accession>A0A109FQY9</accession>
<dbReference type="GO" id="GO:0006605">
    <property type="term" value="P:protein targeting"/>
    <property type="evidence" value="ECO:0007669"/>
    <property type="project" value="InterPro"/>
</dbReference>
<dbReference type="OrthoDB" id="7014237at2"/>
<dbReference type="PANTHER" id="PTHR30065:SF1">
    <property type="entry name" value="SURFACE PRESENTATION OF ANTIGENS PROTEIN SPAR"/>
    <property type="match status" value="1"/>
</dbReference>
<feature type="transmembrane region" description="Helical" evidence="7">
    <location>
        <begin position="139"/>
        <end position="157"/>
    </location>
</feature>
<evidence type="ECO:0000256" key="4">
    <source>
        <dbReference type="ARBA" id="ARBA00022692"/>
    </source>
</evidence>
<keyword evidence="8" id="KW-0282">Flagellum</keyword>
<reference evidence="9" key="1">
    <citation type="submission" date="2016-01" db="EMBL/GenBank/DDBJ databases">
        <authorList>
            <person name="Gamez R.M."/>
            <person name="Rodriguez F."/>
            <person name="Bernal J.F."/>
            <person name="Agarwala R."/>
            <person name="Landsman D."/>
            <person name="Marino-Ramirez L."/>
        </authorList>
    </citation>
    <scope>NUCLEOTIDE SEQUENCE [LARGE SCALE GENOMIC DNA]</scope>
    <source>
        <strain evidence="9">Ps006</strain>
    </source>
</reference>
<feature type="transmembrane region" description="Helical" evidence="7">
    <location>
        <begin position="114"/>
        <end position="132"/>
    </location>
</feature>
<dbReference type="PANTHER" id="PTHR30065">
    <property type="entry name" value="FLAGELLAR BIOSYNTHETIC PROTEIN FLIR"/>
    <property type="match status" value="1"/>
</dbReference>
<protein>
    <submittedName>
        <fullName evidence="8">Flagellar biosynthesis protein</fullName>
    </submittedName>
</protein>
<feature type="transmembrane region" description="Helical" evidence="7">
    <location>
        <begin position="58"/>
        <end position="78"/>
    </location>
</feature>
<name>A0A109FQY9_9PSED</name>
<evidence type="ECO:0000256" key="6">
    <source>
        <dbReference type="ARBA" id="ARBA00023136"/>
    </source>
</evidence>
<feature type="transmembrane region" description="Helical" evidence="7">
    <location>
        <begin position="7"/>
        <end position="27"/>
    </location>
</feature>
<dbReference type="EMBL" id="LRMR01000002">
    <property type="protein sequence ID" value="KWU52850.1"/>
    <property type="molecule type" value="Genomic_DNA"/>
</dbReference>
<keyword evidence="6 7" id="KW-0472">Membrane</keyword>